<keyword evidence="2" id="KW-1185">Reference proteome</keyword>
<sequence length="173" mass="20946">MVDCCKSNIKTKKCIRKEDKKVFDLPRRFSRKQCVNRINKGFTMRASCAPYKNCKKTYKGGKRKKQQFLYNPLDPKKSFDVYIDKNPNDTIPIKYTTMDDVKNTINKLERLYKTGKYPHKRIWQVGMIMYVRLKVLKKKKPKEYNLSKKYFKFLGNRTKYKTDYERKHLKFII</sequence>
<accession>A0AC59EWM6</accession>
<protein>
    <submittedName>
        <fullName evidence="1">Uncharacterized protein</fullName>
    </submittedName>
</protein>
<reference evidence="1 2" key="1">
    <citation type="journal article" date="2013" name="Proc. Natl. Acad. Sci. U.S.A.">
        <title>Genome of Phaeocystis globosa virus PgV-16T highlights the common ancestry of the largest known DNA viruses infecting eukaryotes.</title>
        <authorList>
            <person name="Santini S."/>
            <person name="Jeudy S."/>
            <person name="Bartoli J."/>
            <person name="Poirot O."/>
            <person name="Lescot M."/>
            <person name="Abergel C."/>
            <person name="Barbe V."/>
            <person name="Wommack K.E."/>
            <person name="Noordeloos A.A."/>
            <person name="Brussaard C.P."/>
            <person name="Claverie J.M."/>
        </authorList>
    </citation>
    <scope>NUCLEOTIDE SEQUENCE [LARGE SCALE GENOMIC DNA]</scope>
    <source>
        <strain evidence="1 2">16T</strain>
    </source>
</reference>
<gene>
    <name evidence="1" type="ORF">PGCG_00053</name>
</gene>
<evidence type="ECO:0000313" key="2">
    <source>
        <dbReference type="Proteomes" id="UP000204225"/>
    </source>
</evidence>
<dbReference type="Proteomes" id="UP000204225">
    <property type="component" value="Segment"/>
</dbReference>
<proteinExistence type="predicted"/>
<organism evidence="1 2">
    <name type="scientific">Phaeocystis globosa virus PgV-16T</name>
    <dbReference type="NCBI Taxonomy" id="3071227"/>
    <lineage>
        <taxon>Viruses</taxon>
        <taxon>Varidnaviria</taxon>
        <taxon>Bamfordvirae</taxon>
        <taxon>Nucleocytoviricota</taxon>
        <taxon>Megaviricetes</taxon>
        <taxon>Imitervirales</taxon>
        <taxon>Mesomimiviridae</taxon>
        <taxon>Tethysvirus</taxon>
        <taxon>Tethysvirus hollandense</taxon>
    </lineage>
</organism>
<name>A0AC59EWM6_9VIRU</name>
<dbReference type="EMBL" id="KC662249">
    <property type="protein sequence ID" value="AGM15365.1"/>
    <property type="molecule type" value="Genomic_DNA"/>
</dbReference>
<evidence type="ECO:0000313" key="1">
    <source>
        <dbReference type="EMBL" id="AGM15365.1"/>
    </source>
</evidence>